<dbReference type="PANTHER" id="PTHR33361">
    <property type="entry name" value="GLR0591 PROTEIN"/>
    <property type="match status" value="1"/>
</dbReference>
<comment type="caution">
    <text evidence="2">The sequence shown here is derived from an EMBL/GenBank/DDBJ whole genome shotgun (WGS) entry which is preliminary data.</text>
</comment>
<sequence>MDLSRRHLLFTGAALGLAATPLAALAAEAAAVNDPRLAKLLDSFVEEILAESPEGATSLGMDKGPRAALRRRLNDLSSGGRTKEFAGYADRVKRLQAIPRDSLSGKDLTTYDTVLYAMGVGAEGGRFGYGKDFAVPYVVSQQDGTVANTGEFLNAQHLIETADDAEAYLARLDQVGAALDQETDRIRDAAAKGVILPDFLLTTALGQVKDLRAQDAAATRLVTSLTERAAAKGLPGDWRARASAIVAQKVFPALERQAAMLQSLQPRASHDAGVWKFPDGADYYRWALKLHTTTDRTPDEIHKTGLEQGAAIDAEMDRILKAQGYAQGSVGERMAALTKDPKFVYPNTDAGRRELISYIEGRIAAIRTYIPKFSKLGLKAPVEVKRVPPEIEAGASLGYMNFAALDGSRPAIYYVNLRDTGAWPRYTLASLTTHEAIPGHAWQGAYLAERAGEIHTISSLIGFGAFTEGWALYAEQLADELGFYADDPMGRLGYFQALRFRAARLVVDTGLHDKRWGREQAIDWMVAATGRSVSAITSEVDRYCASPGQACAYKTGHNEIVRLREKARSSLGAGFDLRDFNDAVVATGGTPLSVLESVIDRYVAASRKA</sequence>
<feature type="signal peptide" evidence="1">
    <location>
        <begin position="1"/>
        <end position="26"/>
    </location>
</feature>
<name>A0A328BAQ6_9CAUL</name>
<evidence type="ECO:0000313" key="3">
    <source>
        <dbReference type="Proteomes" id="UP000249524"/>
    </source>
</evidence>
<evidence type="ECO:0000256" key="1">
    <source>
        <dbReference type="SAM" id="SignalP"/>
    </source>
</evidence>
<dbReference type="PROSITE" id="PS51318">
    <property type="entry name" value="TAT"/>
    <property type="match status" value="1"/>
</dbReference>
<dbReference type="AlphaFoldDB" id="A0A328BAQ6"/>
<dbReference type="EMBL" id="QFYS01000010">
    <property type="protein sequence ID" value="RAK62774.1"/>
    <property type="molecule type" value="Genomic_DNA"/>
</dbReference>
<dbReference type="Pfam" id="PF05960">
    <property type="entry name" value="DUF885"/>
    <property type="match status" value="1"/>
</dbReference>
<dbReference type="RefSeq" id="WP_111277684.1">
    <property type="nucleotide sequence ID" value="NZ_QFYS01000010.1"/>
</dbReference>
<gene>
    <name evidence="2" type="ORF">DJ019_18115</name>
</gene>
<proteinExistence type="predicted"/>
<organism evidence="2 3">
    <name type="scientific">Phenylobacterium kunshanense</name>
    <dbReference type="NCBI Taxonomy" id="1445034"/>
    <lineage>
        <taxon>Bacteria</taxon>
        <taxon>Pseudomonadati</taxon>
        <taxon>Pseudomonadota</taxon>
        <taxon>Alphaproteobacteria</taxon>
        <taxon>Caulobacterales</taxon>
        <taxon>Caulobacteraceae</taxon>
        <taxon>Phenylobacterium</taxon>
    </lineage>
</organism>
<dbReference type="Proteomes" id="UP000249524">
    <property type="component" value="Unassembled WGS sequence"/>
</dbReference>
<reference evidence="2 3" key="1">
    <citation type="submission" date="2018-05" db="EMBL/GenBank/DDBJ databases">
        <authorList>
            <person name="Lanie J.A."/>
            <person name="Ng W.-L."/>
            <person name="Kazmierczak K.M."/>
            <person name="Andrzejewski T.M."/>
            <person name="Davidsen T.M."/>
            <person name="Wayne K.J."/>
            <person name="Tettelin H."/>
            <person name="Glass J.I."/>
            <person name="Rusch D."/>
            <person name="Podicherti R."/>
            <person name="Tsui H.-C.T."/>
            <person name="Winkler M.E."/>
        </authorList>
    </citation>
    <scope>NUCLEOTIDE SEQUENCE [LARGE SCALE GENOMIC DNA]</scope>
    <source>
        <strain evidence="2 3">BUT-10</strain>
    </source>
</reference>
<accession>A0A328BAQ6</accession>
<keyword evidence="3" id="KW-1185">Reference proteome</keyword>
<dbReference type="OrthoDB" id="9763405at2"/>
<dbReference type="InterPro" id="IPR010281">
    <property type="entry name" value="DUF885"/>
</dbReference>
<evidence type="ECO:0000313" key="2">
    <source>
        <dbReference type="EMBL" id="RAK62774.1"/>
    </source>
</evidence>
<dbReference type="InterPro" id="IPR006311">
    <property type="entry name" value="TAT_signal"/>
</dbReference>
<keyword evidence="1" id="KW-0732">Signal</keyword>
<protein>
    <submittedName>
        <fullName evidence="2">DUF885 domain-containing protein</fullName>
    </submittedName>
</protein>
<feature type="chain" id="PRO_5016278814" evidence="1">
    <location>
        <begin position="27"/>
        <end position="609"/>
    </location>
</feature>
<dbReference type="PANTHER" id="PTHR33361:SF2">
    <property type="entry name" value="DUF885 DOMAIN-CONTAINING PROTEIN"/>
    <property type="match status" value="1"/>
</dbReference>